<keyword evidence="3" id="KW-1185">Reference proteome</keyword>
<accession>A0ABZ1D707</accession>
<dbReference type="EMBL" id="CP141889">
    <property type="protein sequence ID" value="WRT69836.1"/>
    <property type="molecule type" value="Genomic_DNA"/>
</dbReference>
<dbReference type="RefSeq" id="XP_062794575.1">
    <property type="nucleotide sequence ID" value="XM_062938524.1"/>
</dbReference>
<gene>
    <name evidence="2" type="ORF">IL334_006827</name>
</gene>
<reference evidence="2 3" key="1">
    <citation type="submission" date="2024-01" db="EMBL/GenBank/DDBJ databases">
        <title>Comparative genomics of Cryptococcus and Kwoniella reveals pathogenesis evolution and contrasting modes of karyotype evolution via chromosome fusion or intercentromeric recombination.</title>
        <authorList>
            <person name="Coelho M.A."/>
            <person name="David-Palma M."/>
            <person name="Shea T."/>
            <person name="Bowers K."/>
            <person name="McGinley-Smith S."/>
            <person name="Mohammad A.W."/>
            <person name="Gnirke A."/>
            <person name="Yurkov A.M."/>
            <person name="Nowrousian M."/>
            <person name="Sun S."/>
            <person name="Cuomo C.A."/>
            <person name="Heitman J."/>
        </authorList>
    </citation>
    <scope>NUCLEOTIDE SEQUENCE [LARGE SCALE GENOMIC DNA]</scope>
    <source>
        <strain evidence="2">CBS 11374</strain>
    </source>
</reference>
<feature type="compositionally biased region" description="Low complexity" evidence="1">
    <location>
        <begin position="77"/>
        <end position="98"/>
    </location>
</feature>
<sequence length="163" mass="17904">MTNILSSVKSALGRNKEDGLNDSLSPQSSQAQMSTLSSLSNNEKIRASQQESSINGNAISSNQGSLPFKQDPKRRLSSSYFSTSSSSLDLDLKNTTSTFDTNNGDEVKTKKQLKVEKKAVEDAELAELAAKARKRGEEMNLGPMYIPNEFKHRGLAMNIRDPF</sequence>
<proteinExistence type="predicted"/>
<organism evidence="2 3">
    <name type="scientific">Kwoniella shivajii</name>
    <dbReference type="NCBI Taxonomy" id="564305"/>
    <lineage>
        <taxon>Eukaryota</taxon>
        <taxon>Fungi</taxon>
        <taxon>Dikarya</taxon>
        <taxon>Basidiomycota</taxon>
        <taxon>Agaricomycotina</taxon>
        <taxon>Tremellomycetes</taxon>
        <taxon>Tremellales</taxon>
        <taxon>Cryptococcaceae</taxon>
        <taxon>Kwoniella</taxon>
    </lineage>
</organism>
<feature type="compositionally biased region" description="Polar residues" evidence="1">
    <location>
        <begin position="22"/>
        <end position="65"/>
    </location>
</feature>
<evidence type="ECO:0000313" key="3">
    <source>
        <dbReference type="Proteomes" id="UP001329825"/>
    </source>
</evidence>
<dbReference type="Proteomes" id="UP001329825">
    <property type="component" value="Chromosome 9"/>
</dbReference>
<dbReference type="GeneID" id="87958957"/>
<feature type="region of interest" description="Disordered" evidence="1">
    <location>
        <begin position="1"/>
        <end position="104"/>
    </location>
</feature>
<evidence type="ECO:0000256" key="1">
    <source>
        <dbReference type="SAM" id="MobiDB-lite"/>
    </source>
</evidence>
<protein>
    <submittedName>
        <fullName evidence="2">Uncharacterized protein</fullName>
    </submittedName>
</protein>
<name>A0ABZ1D707_9TREE</name>
<evidence type="ECO:0000313" key="2">
    <source>
        <dbReference type="EMBL" id="WRT69836.1"/>
    </source>
</evidence>